<dbReference type="InterPro" id="IPR004199">
    <property type="entry name" value="B-gal_small/dom_5"/>
</dbReference>
<keyword evidence="7" id="KW-0106">Calcium</keyword>
<dbReference type="InterPro" id="IPR013783">
    <property type="entry name" value="Ig-like_fold"/>
</dbReference>
<reference evidence="13 14" key="1">
    <citation type="submission" date="2018-06" db="EMBL/GenBank/DDBJ databases">
        <authorList>
            <consortium name="Pathogen Informatics"/>
            <person name="Doyle S."/>
        </authorList>
    </citation>
    <scope>NUCLEOTIDE SEQUENCE [LARGE SCALE GENOMIC DNA]</scope>
    <source>
        <strain evidence="13 14">NCTC13067</strain>
    </source>
</reference>
<evidence type="ECO:0000313" key="13">
    <source>
        <dbReference type="EMBL" id="SUB86745.1"/>
    </source>
</evidence>
<dbReference type="GO" id="GO:0004565">
    <property type="term" value="F:beta-galactosidase activity"/>
    <property type="evidence" value="ECO:0007669"/>
    <property type="project" value="UniProtKB-EC"/>
</dbReference>
<dbReference type="Pfam" id="PF00703">
    <property type="entry name" value="Glyco_hydro_2"/>
    <property type="match status" value="1"/>
</dbReference>
<dbReference type="Gene3D" id="2.60.40.10">
    <property type="entry name" value="Immunoglobulins"/>
    <property type="match status" value="2"/>
</dbReference>
<dbReference type="Gene3D" id="3.20.20.80">
    <property type="entry name" value="Glycosidases"/>
    <property type="match status" value="1"/>
</dbReference>
<dbReference type="PANTHER" id="PTHR46323:SF2">
    <property type="entry name" value="BETA-GALACTOSIDASE"/>
    <property type="match status" value="1"/>
</dbReference>
<dbReference type="RefSeq" id="WP_025068011.1">
    <property type="nucleotide sequence ID" value="NZ_CAUVPN010000026.1"/>
</dbReference>
<dbReference type="GO" id="GO:0005990">
    <property type="term" value="P:lactose catabolic process"/>
    <property type="evidence" value="ECO:0007669"/>
    <property type="project" value="TreeGrafter"/>
</dbReference>
<dbReference type="InterPro" id="IPR023230">
    <property type="entry name" value="Glyco_hydro_2_CS"/>
</dbReference>
<evidence type="ECO:0000259" key="12">
    <source>
        <dbReference type="SMART" id="SM01038"/>
    </source>
</evidence>
<dbReference type="EMBL" id="UGTM01000001">
    <property type="protein sequence ID" value="SUB86745.1"/>
    <property type="molecule type" value="Genomic_DNA"/>
</dbReference>
<feature type="signal peptide" evidence="11">
    <location>
        <begin position="1"/>
        <end position="20"/>
    </location>
</feature>
<evidence type="ECO:0000256" key="3">
    <source>
        <dbReference type="ARBA" id="ARBA00007401"/>
    </source>
</evidence>
<dbReference type="InterPro" id="IPR008979">
    <property type="entry name" value="Galactose-bd-like_sf"/>
</dbReference>
<dbReference type="GO" id="GO:0030246">
    <property type="term" value="F:carbohydrate binding"/>
    <property type="evidence" value="ECO:0007669"/>
    <property type="project" value="InterPro"/>
</dbReference>
<dbReference type="PRINTS" id="PR00132">
    <property type="entry name" value="GLHYDRLASE2"/>
</dbReference>
<dbReference type="SUPFAM" id="SSF51445">
    <property type="entry name" value="(Trans)glycosidases"/>
    <property type="match status" value="1"/>
</dbReference>
<dbReference type="EC" id="3.2.1.23" evidence="5 10"/>
<organism evidence="13 14">
    <name type="scientific">Prevotella denticola</name>
    <dbReference type="NCBI Taxonomy" id="28129"/>
    <lineage>
        <taxon>Bacteria</taxon>
        <taxon>Pseudomonadati</taxon>
        <taxon>Bacteroidota</taxon>
        <taxon>Bacteroidia</taxon>
        <taxon>Bacteroidales</taxon>
        <taxon>Prevotellaceae</taxon>
        <taxon>Prevotella</taxon>
    </lineage>
</organism>
<dbReference type="SUPFAM" id="SSF49785">
    <property type="entry name" value="Galactose-binding domain-like"/>
    <property type="match status" value="1"/>
</dbReference>
<comment type="catalytic activity">
    <reaction evidence="1 10">
        <text>Hydrolysis of terminal non-reducing beta-D-galactose residues in beta-D-galactosides.</text>
        <dbReference type="EC" id="3.2.1.23"/>
    </reaction>
</comment>
<dbReference type="SUPFAM" id="SSF74650">
    <property type="entry name" value="Galactose mutarotase-like"/>
    <property type="match status" value="1"/>
</dbReference>
<dbReference type="Gene3D" id="2.60.120.260">
    <property type="entry name" value="Galactose-binding domain-like"/>
    <property type="match status" value="1"/>
</dbReference>
<dbReference type="PROSITE" id="PS00719">
    <property type="entry name" value="GLYCOSYL_HYDROL_F2_1"/>
    <property type="match status" value="1"/>
</dbReference>
<dbReference type="InterPro" id="IPR050347">
    <property type="entry name" value="Bact_Beta-galactosidase"/>
</dbReference>
<sequence length="1055" mass="121620">MEKILLAALLMGMSVTGSRAQNTTQMPDFTEWHDLQVNAVNRLATHTDFFAFSPEDDLVGQQPDKKKSKNYLPLDGNWKFKWVENADQRPTDFFRTDYDDSQWKDFPVPGIWEMNGFGDPVYVNIGFAWRGNFKNNPPEVPVKDNHVGSYRRTIHIPDSWDGKQVIAHFGSVTSCIYLWVNGQFVGYSEDSKIGPEFDVTRYLRKGDNLIAFQVFRWSDGSYCEDQDFWRLSGVARESYLYARDARQHLKDIRVTPDLVNDYKDGTLSVNLQLSGRTKAFLVLEDADRQLVCKTAASPDKTGQAKAFMELRNPRKWTAETPYLYYLYVHTEDARTGKELETIPLRVGFRKVEIKNAQVLVNGQPVLFKGANRHEMDPDGGYVVTRERMIQDLKLMKQLNVNAVRTCHYPDDPLWYDLCDEYGLYVVAEANQESHGFGYGEDAVSGTPLFARQIMERNQHNVGTKFNHPSIVIWSLGNETRYSKNFDEAYDWIKSQDKSRPVQYERAELKGYATDIFCPMYYPPKACEKYAQDDSHTRPLIQCEYNHTMGNSGGNLKEYWDLVRRYPKYQGGFDWDFVDQALHRTPHFDASRSLADYERMAKEANVKTEYTYGGDYNRHDPSDNNFNCNGMIGPDRQLNPHAYEVGYEYQNIWASPVDLRQGKIRIHNEYFFRDLGNYRMEWSLVNEGETVKSGTIDQLDIAPQQTTEYTLPITGKEYDGEVLLNIDFKLKDAEPLMTTGQTVAEAQMEVQPWQPVQKREPVVKDKIKVTDKIKENLVRFSGNGFSITFNRKTGFLTSYQVDGHDLLGEGGTLKPNFWRAVTDNDMGADFQNRLSVWRNPTLMLKSLEVEKKTRCLTAVYDMPETGAGLRLVYHATPDGALHVSMEMEMKKGSKTPNLPRFGMLMQLPYKMDRSVFYGRGPVENYADRKLSQRIGRYEQTADEQFFPYIRPQETGTKSDIRWWQQTDSSNRGFRIQPDEAAFSASALHYNISDLDEGKEKHQRHSYQVPLSEYTNLTLDAAMMGVGGIDSWGSEPLEKYQLPAGNRSMHFWIIPVR</sequence>
<evidence type="ECO:0000256" key="11">
    <source>
        <dbReference type="SAM" id="SignalP"/>
    </source>
</evidence>
<dbReference type="InterPro" id="IPR017853">
    <property type="entry name" value="GH"/>
</dbReference>
<comment type="subunit">
    <text evidence="4">Monomer.</text>
</comment>
<evidence type="ECO:0000256" key="4">
    <source>
        <dbReference type="ARBA" id="ARBA00011245"/>
    </source>
</evidence>
<evidence type="ECO:0000256" key="7">
    <source>
        <dbReference type="ARBA" id="ARBA00022837"/>
    </source>
</evidence>
<dbReference type="InterPro" id="IPR032312">
    <property type="entry name" value="LacZ_4"/>
</dbReference>
<proteinExistence type="inferred from homology"/>
<dbReference type="Gene3D" id="2.70.98.10">
    <property type="match status" value="1"/>
</dbReference>
<dbReference type="FunFam" id="3.20.20.80:FF:000121">
    <property type="entry name" value="Beta-galactosidase"/>
    <property type="match status" value="1"/>
</dbReference>
<keyword evidence="8 10" id="KW-0326">Glycosidase</keyword>
<dbReference type="InterPro" id="IPR014718">
    <property type="entry name" value="GH-type_carb-bd"/>
</dbReference>
<accession>A0A379E265</accession>
<keyword evidence="6 10" id="KW-0378">Hydrolase</keyword>
<dbReference type="InterPro" id="IPR006103">
    <property type="entry name" value="Glyco_hydro_2_cat"/>
</dbReference>
<protein>
    <recommendedName>
        <fullName evidence="5 10">Beta-galactosidase</fullName>
        <ecNumber evidence="5 10">3.2.1.23</ecNumber>
    </recommendedName>
    <alternativeName>
        <fullName evidence="9 10">Lactase</fullName>
    </alternativeName>
</protein>
<evidence type="ECO:0000256" key="5">
    <source>
        <dbReference type="ARBA" id="ARBA00012756"/>
    </source>
</evidence>
<evidence type="ECO:0000313" key="14">
    <source>
        <dbReference type="Proteomes" id="UP000255469"/>
    </source>
</evidence>
<feature type="domain" description="Beta galactosidase small chain/" evidence="12">
    <location>
        <begin position="778"/>
        <end position="1052"/>
    </location>
</feature>
<dbReference type="SMART" id="SM01038">
    <property type="entry name" value="Bgal_small_N"/>
    <property type="match status" value="1"/>
</dbReference>
<dbReference type="InterPro" id="IPR006102">
    <property type="entry name" value="Ig-like_GH2"/>
</dbReference>
<evidence type="ECO:0000256" key="6">
    <source>
        <dbReference type="ARBA" id="ARBA00022801"/>
    </source>
</evidence>
<dbReference type="SUPFAM" id="SSF49303">
    <property type="entry name" value="beta-Galactosidase/glucuronidase domain"/>
    <property type="match status" value="2"/>
</dbReference>
<dbReference type="Pfam" id="PF02837">
    <property type="entry name" value="Glyco_hydro_2_N"/>
    <property type="match status" value="1"/>
</dbReference>
<dbReference type="InterPro" id="IPR006101">
    <property type="entry name" value="Glyco_hydro_2"/>
</dbReference>
<dbReference type="PANTHER" id="PTHR46323">
    <property type="entry name" value="BETA-GALACTOSIDASE"/>
    <property type="match status" value="1"/>
</dbReference>
<evidence type="ECO:0000256" key="9">
    <source>
        <dbReference type="ARBA" id="ARBA00032230"/>
    </source>
</evidence>
<comment type="similarity">
    <text evidence="3 10">Belongs to the glycosyl hydrolase 2 family.</text>
</comment>
<name>A0A379E265_9BACT</name>
<dbReference type="InterPro" id="IPR006104">
    <property type="entry name" value="Glyco_hydro_2_N"/>
</dbReference>
<dbReference type="Pfam" id="PF16353">
    <property type="entry name" value="LacZ_4"/>
    <property type="match status" value="1"/>
</dbReference>
<dbReference type="Pfam" id="PF02929">
    <property type="entry name" value="Bgal_small_N"/>
    <property type="match status" value="1"/>
</dbReference>
<dbReference type="GO" id="GO:0009341">
    <property type="term" value="C:beta-galactosidase complex"/>
    <property type="evidence" value="ECO:0007669"/>
    <property type="project" value="InterPro"/>
</dbReference>
<evidence type="ECO:0000256" key="10">
    <source>
        <dbReference type="RuleBase" id="RU361154"/>
    </source>
</evidence>
<feature type="chain" id="PRO_5016581991" description="Beta-galactosidase" evidence="11">
    <location>
        <begin position="21"/>
        <end position="1055"/>
    </location>
</feature>
<evidence type="ECO:0000256" key="8">
    <source>
        <dbReference type="ARBA" id="ARBA00023295"/>
    </source>
</evidence>
<evidence type="ECO:0000256" key="1">
    <source>
        <dbReference type="ARBA" id="ARBA00001412"/>
    </source>
</evidence>
<dbReference type="AlphaFoldDB" id="A0A379E265"/>
<dbReference type="InterPro" id="IPR036156">
    <property type="entry name" value="Beta-gal/glucu_dom_sf"/>
</dbReference>
<evidence type="ECO:0000256" key="2">
    <source>
        <dbReference type="ARBA" id="ARBA00001913"/>
    </source>
</evidence>
<dbReference type="InterPro" id="IPR011013">
    <property type="entry name" value="Gal_mutarotase_sf_dom"/>
</dbReference>
<keyword evidence="11" id="KW-0732">Signal</keyword>
<comment type="cofactor">
    <cofactor evidence="2">
        <name>Ca(2+)</name>
        <dbReference type="ChEBI" id="CHEBI:29108"/>
    </cofactor>
</comment>
<dbReference type="Proteomes" id="UP000255469">
    <property type="component" value="Unassembled WGS sequence"/>
</dbReference>
<dbReference type="Pfam" id="PF02836">
    <property type="entry name" value="Glyco_hydro_2_C"/>
    <property type="match status" value="1"/>
</dbReference>
<gene>
    <name evidence="13" type="primary">lacZ_1</name>
    <name evidence="13" type="ORF">NCTC13067_00393</name>
</gene>